<dbReference type="GO" id="GO:0004523">
    <property type="term" value="F:RNA-DNA hybrid ribonuclease activity"/>
    <property type="evidence" value="ECO:0007669"/>
    <property type="project" value="UniProtKB-UniRule"/>
</dbReference>
<dbReference type="NCBIfam" id="NF000595">
    <property type="entry name" value="PRK00015.1-3"/>
    <property type="match status" value="1"/>
</dbReference>
<evidence type="ECO:0000256" key="4">
    <source>
        <dbReference type="ARBA" id="ARBA00007383"/>
    </source>
</evidence>
<dbReference type="InterPro" id="IPR036397">
    <property type="entry name" value="RNaseH_sf"/>
</dbReference>
<accession>A0A4P9W2K8</accession>
<evidence type="ECO:0000256" key="1">
    <source>
        <dbReference type="ARBA" id="ARBA00000077"/>
    </source>
</evidence>
<evidence type="ECO:0000256" key="8">
    <source>
        <dbReference type="ARBA" id="ARBA00022759"/>
    </source>
</evidence>
<dbReference type="CDD" id="cd07182">
    <property type="entry name" value="RNase_HII_bacteria_HII_like"/>
    <property type="match status" value="1"/>
</dbReference>
<dbReference type="EMBL" id="KZ998152">
    <property type="protein sequence ID" value="RKO86489.1"/>
    <property type="molecule type" value="Genomic_DNA"/>
</dbReference>
<evidence type="ECO:0000256" key="7">
    <source>
        <dbReference type="ARBA" id="ARBA00022723"/>
    </source>
</evidence>
<feature type="binding site" evidence="11">
    <location>
        <position position="115"/>
    </location>
    <ligand>
        <name>a divalent metal cation</name>
        <dbReference type="ChEBI" id="CHEBI:60240"/>
    </ligand>
</feature>
<dbReference type="InterPro" id="IPR012337">
    <property type="entry name" value="RNaseH-like_sf"/>
</dbReference>
<evidence type="ECO:0000256" key="10">
    <source>
        <dbReference type="ARBA" id="ARBA00023211"/>
    </source>
</evidence>
<dbReference type="AlphaFoldDB" id="A0A4P9W2K8"/>
<dbReference type="InterPro" id="IPR024567">
    <property type="entry name" value="RNase_HII/HIII_dom"/>
</dbReference>
<reference evidence="15" key="1">
    <citation type="journal article" date="2018" name="Nat. Microbiol.">
        <title>Leveraging single-cell genomics to expand the fungal tree of life.</title>
        <authorList>
            <person name="Ahrendt S.R."/>
            <person name="Quandt C.A."/>
            <person name="Ciobanu D."/>
            <person name="Clum A."/>
            <person name="Salamov A."/>
            <person name="Andreopoulos B."/>
            <person name="Cheng J.F."/>
            <person name="Woyke T."/>
            <person name="Pelin A."/>
            <person name="Henrissat B."/>
            <person name="Reynolds N.K."/>
            <person name="Benny G.L."/>
            <person name="Smith M.E."/>
            <person name="James T.Y."/>
            <person name="Grigoriev I.V."/>
        </authorList>
    </citation>
    <scope>NUCLEOTIDE SEQUENCE [LARGE SCALE GENOMIC DNA]</scope>
</reference>
<dbReference type="Gene3D" id="3.30.420.10">
    <property type="entry name" value="Ribonuclease H-like superfamily/Ribonuclease H"/>
    <property type="match status" value="1"/>
</dbReference>
<dbReference type="GO" id="GO:0003723">
    <property type="term" value="F:RNA binding"/>
    <property type="evidence" value="ECO:0007669"/>
    <property type="project" value="UniProtKB-UniRule"/>
</dbReference>
<feature type="domain" description="RNase H type-2" evidence="13">
    <location>
        <begin position="16"/>
        <end position="243"/>
    </location>
</feature>
<evidence type="ECO:0000256" key="6">
    <source>
        <dbReference type="ARBA" id="ARBA00022722"/>
    </source>
</evidence>
<sequence>MLLEYFKSDNSDKIFALQAGVDEVARGPLFGNVYAAAVILSPQVPLHPWLNDSKKVTRKRRKVVKEWIEANSLSWAVASVSNHFIDKYNVRNASLIAMELAIRKLHTTPELLLVDGNYFHGTDNFGKFDLALESEGVNFQPISNKAHIPHITVVGGDAKYASISAASILAKEYHDDYIKDLVSQNPMLSDRYELQKNMGYGTKSHIAGLKKYGETEHHRKSFLKRILPHAFQTLEKKRILYPDD</sequence>
<dbReference type="GO" id="GO:0032299">
    <property type="term" value="C:ribonuclease H2 complex"/>
    <property type="evidence" value="ECO:0007669"/>
    <property type="project" value="TreeGrafter"/>
</dbReference>
<name>A0A4P9W2K8_9FUNG</name>
<evidence type="ECO:0000259" key="13">
    <source>
        <dbReference type="PROSITE" id="PS51975"/>
    </source>
</evidence>
<dbReference type="PROSITE" id="PS51975">
    <property type="entry name" value="RNASE_H_2"/>
    <property type="match status" value="1"/>
</dbReference>
<comment type="cofactor">
    <cofactor evidence="11">
        <name>Mn(2+)</name>
        <dbReference type="ChEBI" id="CHEBI:29035"/>
    </cofactor>
    <cofactor evidence="11">
        <name>Mg(2+)</name>
        <dbReference type="ChEBI" id="CHEBI:18420"/>
    </cofactor>
    <text evidence="11">Manganese or magnesium. Binds 1 divalent metal ion per monomer in the absence of substrate. May bind a second metal ion after substrate binding.</text>
</comment>
<comment type="similarity">
    <text evidence="4 12">Belongs to the RNase HII family.</text>
</comment>
<dbReference type="Proteomes" id="UP000269721">
    <property type="component" value="Unassembled WGS sequence"/>
</dbReference>
<comment type="cofactor">
    <cofactor evidence="2">
        <name>Mg(2+)</name>
        <dbReference type="ChEBI" id="CHEBI:18420"/>
    </cofactor>
</comment>
<evidence type="ECO:0000256" key="11">
    <source>
        <dbReference type="PROSITE-ProRule" id="PRU01319"/>
    </source>
</evidence>
<comment type="catalytic activity">
    <reaction evidence="1 11 12">
        <text>Endonucleolytic cleavage to 5'-phosphomonoester.</text>
        <dbReference type="EC" id="3.1.26.4"/>
    </reaction>
</comment>
<keyword evidence="15" id="KW-1185">Reference proteome</keyword>
<evidence type="ECO:0000256" key="5">
    <source>
        <dbReference type="ARBA" id="ARBA00022490"/>
    </source>
</evidence>
<dbReference type="GO" id="GO:0046872">
    <property type="term" value="F:metal ion binding"/>
    <property type="evidence" value="ECO:0007669"/>
    <property type="project" value="UniProtKB-KW"/>
</dbReference>
<evidence type="ECO:0000256" key="9">
    <source>
        <dbReference type="ARBA" id="ARBA00022801"/>
    </source>
</evidence>
<keyword evidence="8 11" id="KW-0255">Endonuclease</keyword>
<dbReference type="GO" id="GO:0043137">
    <property type="term" value="P:DNA replication, removal of RNA primer"/>
    <property type="evidence" value="ECO:0007669"/>
    <property type="project" value="TreeGrafter"/>
</dbReference>
<organism evidence="14 15">
    <name type="scientific">Blyttiomyces helicus</name>
    <dbReference type="NCBI Taxonomy" id="388810"/>
    <lineage>
        <taxon>Eukaryota</taxon>
        <taxon>Fungi</taxon>
        <taxon>Fungi incertae sedis</taxon>
        <taxon>Chytridiomycota</taxon>
        <taxon>Chytridiomycota incertae sedis</taxon>
        <taxon>Chytridiomycetes</taxon>
        <taxon>Chytridiomycetes incertae sedis</taxon>
        <taxon>Blyttiomyces</taxon>
    </lineage>
</organism>
<dbReference type="PANTHER" id="PTHR10954">
    <property type="entry name" value="RIBONUCLEASE H2 SUBUNIT A"/>
    <property type="match status" value="1"/>
</dbReference>
<dbReference type="SUPFAM" id="SSF53098">
    <property type="entry name" value="Ribonuclease H-like"/>
    <property type="match status" value="1"/>
</dbReference>
<dbReference type="InterPro" id="IPR001352">
    <property type="entry name" value="RNase_HII/HIII"/>
</dbReference>
<evidence type="ECO:0000256" key="12">
    <source>
        <dbReference type="RuleBase" id="RU003515"/>
    </source>
</evidence>
<evidence type="ECO:0000256" key="2">
    <source>
        <dbReference type="ARBA" id="ARBA00001946"/>
    </source>
</evidence>
<dbReference type="GO" id="GO:0006298">
    <property type="term" value="P:mismatch repair"/>
    <property type="evidence" value="ECO:0007669"/>
    <property type="project" value="TreeGrafter"/>
</dbReference>
<keyword evidence="10" id="KW-0464">Manganese</keyword>
<dbReference type="Pfam" id="PF01351">
    <property type="entry name" value="RNase_HII"/>
    <property type="match status" value="1"/>
</dbReference>
<keyword evidence="7 11" id="KW-0479">Metal-binding</keyword>
<feature type="binding site" evidence="11">
    <location>
        <position position="23"/>
    </location>
    <ligand>
        <name>a divalent metal cation</name>
        <dbReference type="ChEBI" id="CHEBI:60240"/>
    </ligand>
</feature>
<protein>
    <recommendedName>
        <fullName evidence="12">Ribonuclease</fullName>
        <ecNumber evidence="12">3.1.26.4</ecNumber>
    </recommendedName>
</protein>
<evidence type="ECO:0000313" key="14">
    <source>
        <dbReference type="EMBL" id="RKO86489.1"/>
    </source>
</evidence>
<evidence type="ECO:0000313" key="15">
    <source>
        <dbReference type="Proteomes" id="UP000269721"/>
    </source>
</evidence>
<gene>
    <name evidence="14" type="ORF">BDK51DRAFT_39686</name>
</gene>
<feature type="binding site" evidence="11">
    <location>
        <position position="22"/>
    </location>
    <ligand>
        <name>a divalent metal cation</name>
        <dbReference type="ChEBI" id="CHEBI:60240"/>
    </ligand>
</feature>
<comment type="subcellular location">
    <subcellularLocation>
        <location evidence="3">Cytoplasm</location>
    </subcellularLocation>
</comment>
<keyword evidence="5" id="KW-0963">Cytoplasm</keyword>
<dbReference type="OrthoDB" id="7462577at2759"/>
<dbReference type="PANTHER" id="PTHR10954:SF18">
    <property type="entry name" value="RIBONUCLEASE HII"/>
    <property type="match status" value="1"/>
</dbReference>
<dbReference type="GO" id="GO:0005737">
    <property type="term" value="C:cytoplasm"/>
    <property type="evidence" value="ECO:0007669"/>
    <property type="project" value="UniProtKB-SubCell"/>
</dbReference>
<comment type="function">
    <text evidence="12">Endonuclease that specifically degrades the RNA of RNA-DNA hybrids.</text>
</comment>
<dbReference type="InterPro" id="IPR022898">
    <property type="entry name" value="RNase_HII"/>
</dbReference>
<keyword evidence="9 11" id="KW-0378">Hydrolase</keyword>
<evidence type="ECO:0000256" key="3">
    <source>
        <dbReference type="ARBA" id="ARBA00004496"/>
    </source>
</evidence>
<keyword evidence="6 11" id="KW-0540">Nuclease</keyword>
<proteinExistence type="inferred from homology"/>
<dbReference type="EC" id="3.1.26.4" evidence="12"/>